<name>A0AAV6PVC7_SOLSE</name>
<reference evidence="2 3" key="1">
    <citation type="journal article" date="2021" name="Sci. Rep.">
        <title>Chromosome anchoring in Senegalese sole (Solea senegalensis) reveals sex-associated markers and genome rearrangements in flatfish.</title>
        <authorList>
            <person name="Guerrero-Cozar I."/>
            <person name="Gomez-Garrido J."/>
            <person name="Berbel C."/>
            <person name="Martinez-Blanch J.F."/>
            <person name="Alioto T."/>
            <person name="Claros M.G."/>
            <person name="Gagnaire P.A."/>
            <person name="Manchado M."/>
        </authorList>
    </citation>
    <scope>NUCLEOTIDE SEQUENCE [LARGE SCALE GENOMIC DNA]</scope>
    <source>
        <strain evidence="2">Sse05_10M</strain>
    </source>
</reference>
<protein>
    <submittedName>
        <fullName evidence="2">Uncharacterized protein</fullName>
    </submittedName>
</protein>
<feature type="region of interest" description="Disordered" evidence="1">
    <location>
        <begin position="48"/>
        <end position="96"/>
    </location>
</feature>
<feature type="compositionally biased region" description="Basic and acidic residues" evidence="1">
    <location>
        <begin position="51"/>
        <end position="67"/>
    </location>
</feature>
<organism evidence="2 3">
    <name type="scientific">Solea senegalensis</name>
    <name type="common">Senegalese sole</name>
    <dbReference type="NCBI Taxonomy" id="28829"/>
    <lineage>
        <taxon>Eukaryota</taxon>
        <taxon>Metazoa</taxon>
        <taxon>Chordata</taxon>
        <taxon>Craniata</taxon>
        <taxon>Vertebrata</taxon>
        <taxon>Euteleostomi</taxon>
        <taxon>Actinopterygii</taxon>
        <taxon>Neopterygii</taxon>
        <taxon>Teleostei</taxon>
        <taxon>Neoteleostei</taxon>
        <taxon>Acanthomorphata</taxon>
        <taxon>Carangaria</taxon>
        <taxon>Pleuronectiformes</taxon>
        <taxon>Pleuronectoidei</taxon>
        <taxon>Soleidae</taxon>
        <taxon>Solea</taxon>
    </lineage>
</organism>
<dbReference type="Proteomes" id="UP000693946">
    <property type="component" value="Linkage Group LG8"/>
</dbReference>
<dbReference type="AlphaFoldDB" id="A0AAV6PVC7"/>
<sequence length="116" mass="12011">MVTDESPDRDLMESDLISWTSVAPTAQRSSQQNLGLLTTLGVHSENLDLDASVKDEPSGNKASEEKPLSCSSSSSSSSSGSGERRTTAGATTTAGAGTKRWTKCVVGAYSLDSPAI</sequence>
<accession>A0AAV6PVC7</accession>
<evidence type="ECO:0000256" key="1">
    <source>
        <dbReference type="SAM" id="MobiDB-lite"/>
    </source>
</evidence>
<feature type="compositionally biased region" description="Low complexity" evidence="1">
    <location>
        <begin position="69"/>
        <end position="96"/>
    </location>
</feature>
<proteinExistence type="predicted"/>
<evidence type="ECO:0000313" key="3">
    <source>
        <dbReference type="Proteomes" id="UP000693946"/>
    </source>
</evidence>
<gene>
    <name evidence="2" type="ORF">JOB18_013982</name>
</gene>
<dbReference type="EMBL" id="JAGKHQ010000020">
    <property type="protein sequence ID" value="KAG7478978.1"/>
    <property type="molecule type" value="Genomic_DNA"/>
</dbReference>
<evidence type="ECO:0000313" key="2">
    <source>
        <dbReference type="EMBL" id="KAG7478978.1"/>
    </source>
</evidence>
<comment type="caution">
    <text evidence="2">The sequence shown here is derived from an EMBL/GenBank/DDBJ whole genome shotgun (WGS) entry which is preliminary data.</text>
</comment>
<keyword evidence="3" id="KW-1185">Reference proteome</keyword>